<evidence type="ECO:0000313" key="2">
    <source>
        <dbReference type="Proteomes" id="UP000775877"/>
    </source>
</evidence>
<dbReference type="NCBIfam" id="NF047593">
    <property type="entry name" value="IS66_ISAeme5_TnpA"/>
    <property type="match status" value="1"/>
</dbReference>
<organism evidence="1 2">
    <name type="scientific">Candidatus Dojkabacteria bacterium</name>
    <dbReference type="NCBI Taxonomy" id="2099670"/>
    <lineage>
        <taxon>Bacteria</taxon>
        <taxon>Candidatus Dojkabacteria</taxon>
    </lineage>
</organism>
<accession>A0A955IAI0</accession>
<proteinExistence type="predicted"/>
<reference evidence="1" key="2">
    <citation type="journal article" date="2021" name="Microbiome">
        <title>Successional dynamics and alternative stable states in a saline activated sludge microbial community over 9 years.</title>
        <authorList>
            <person name="Wang Y."/>
            <person name="Ye J."/>
            <person name="Ju F."/>
            <person name="Liu L."/>
            <person name="Boyd J.A."/>
            <person name="Deng Y."/>
            <person name="Parks D.H."/>
            <person name="Jiang X."/>
            <person name="Yin X."/>
            <person name="Woodcroft B.J."/>
            <person name="Tyson G.W."/>
            <person name="Hugenholtz P."/>
            <person name="Polz M.F."/>
            <person name="Zhang T."/>
        </authorList>
    </citation>
    <scope>NUCLEOTIDE SEQUENCE</scope>
    <source>
        <strain evidence="1">HKST-UBA13</strain>
    </source>
</reference>
<evidence type="ECO:0000313" key="1">
    <source>
        <dbReference type="EMBL" id="MCA9380874.1"/>
    </source>
</evidence>
<dbReference type="EMBL" id="JAGQLJ010000023">
    <property type="protein sequence ID" value="MCA9380874.1"/>
    <property type="molecule type" value="Genomic_DNA"/>
</dbReference>
<sequence>MPKQLNYSQYDKQAYVADFKKSGLSRKNYCSTQRISEASLNRWLKDFEVSNQLPLIKNKTTGFSSVKIKDTAIVESNIPLNSFNAA</sequence>
<protein>
    <submittedName>
        <fullName evidence="1">Uncharacterized protein</fullName>
    </submittedName>
</protein>
<name>A0A955IAI0_9BACT</name>
<reference evidence="1" key="1">
    <citation type="submission" date="2020-04" db="EMBL/GenBank/DDBJ databases">
        <authorList>
            <person name="Zhang T."/>
        </authorList>
    </citation>
    <scope>NUCLEOTIDE SEQUENCE</scope>
    <source>
        <strain evidence="1">HKST-UBA13</strain>
    </source>
</reference>
<dbReference type="Proteomes" id="UP000775877">
    <property type="component" value="Unassembled WGS sequence"/>
</dbReference>
<comment type="caution">
    <text evidence="1">The sequence shown here is derived from an EMBL/GenBank/DDBJ whole genome shotgun (WGS) entry which is preliminary data.</text>
</comment>
<gene>
    <name evidence="1" type="ORF">KC678_01275</name>
</gene>
<feature type="non-terminal residue" evidence="1">
    <location>
        <position position="86"/>
    </location>
</feature>
<dbReference type="AlphaFoldDB" id="A0A955IAI0"/>